<dbReference type="AlphaFoldDB" id="A0A5S4FW22"/>
<dbReference type="SUPFAM" id="SSF56784">
    <property type="entry name" value="HAD-like"/>
    <property type="match status" value="1"/>
</dbReference>
<protein>
    <submittedName>
        <fullName evidence="4">HAD family hydrolase</fullName>
    </submittedName>
</protein>
<dbReference type="Gene3D" id="3.40.50.1000">
    <property type="entry name" value="HAD superfamily/HAD-like"/>
    <property type="match status" value="1"/>
</dbReference>
<dbReference type="RefSeq" id="WP_138696183.1">
    <property type="nucleotide sequence ID" value="NZ_JBHSAZ010000010.1"/>
</dbReference>
<dbReference type="InterPro" id="IPR023214">
    <property type="entry name" value="HAD_sf"/>
</dbReference>
<name>A0A5S4FW22_9ACTN</name>
<dbReference type="PANTHER" id="PTHR46470">
    <property type="entry name" value="N-ACYLNEURAMINATE-9-PHOSPHATASE"/>
    <property type="match status" value="1"/>
</dbReference>
<evidence type="ECO:0000313" key="5">
    <source>
        <dbReference type="Proteomes" id="UP000306628"/>
    </source>
</evidence>
<dbReference type="Pfam" id="PF00702">
    <property type="entry name" value="Hydrolase"/>
    <property type="match status" value="1"/>
</dbReference>
<sequence>MLALFDLDNTLIDRLGAFRRWAAEFAAERGLGEQEVSWLVSTDADGSVPMDTFFTLVRDRYAPAEPAGELWRGFRARLPHLVSCRAEVLAGLDRLRAAGWRTGIVTNGMTDNQTAKIERTGLAGRVDGWAISDAEGVRKPDVRLFEIAAARCGSPLAGGWMVGDDLANDIAGGRAAGLRTIWIDRGLTAGTADHVVTDVLDAVDILIEVNPGRAGR</sequence>
<dbReference type="EMBL" id="VCKX01000235">
    <property type="protein sequence ID" value="TMR24842.1"/>
    <property type="molecule type" value="Genomic_DNA"/>
</dbReference>
<evidence type="ECO:0000256" key="2">
    <source>
        <dbReference type="ARBA" id="ARBA00022801"/>
    </source>
</evidence>
<dbReference type="NCBIfam" id="TIGR01549">
    <property type="entry name" value="HAD-SF-IA-v1"/>
    <property type="match status" value="1"/>
</dbReference>
<reference evidence="4 5" key="1">
    <citation type="submission" date="2019-05" db="EMBL/GenBank/DDBJ databases">
        <title>Draft genome sequence of Nonomuraea zeae DSM 100528.</title>
        <authorList>
            <person name="Saricaoglu S."/>
            <person name="Isik K."/>
        </authorList>
    </citation>
    <scope>NUCLEOTIDE SEQUENCE [LARGE SCALE GENOMIC DNA]</scope>
    <source>
        <strain evidence="4 5">DSM 100528</strain>
    </source>
</reference>
<accession>A0A5S4FW22</accession>
<keyword evidence="2 4" id="KW-0378">Hydrolase</keyword>
<dbReference type="InterPro" id="IPR006439">
    <property type="entry name" value="HAD-SF_hydro_IA"/>
</dbReference>
<dbReference type="InterPro" id="IPR051400">
    <property type="entry name" value="HAD-like_hydrolase"/>
</dbReference>
<comment type="caution">
    <text evidence="4">The sequence shown here is derived from an EMBL/GenBank/DDBJ whole genome shotgun (WGS) entry which is preliminary data.</text>
</comment>
<organism evidence="4 5">
    <name type="scientific">Nonomuraea zeae</name>
    <dbReference type="NCBI Taxonomy" id="1642303"/>
    <lineage>
        <taxon>Bacteria</taxon>
        <taxon>Bacillati</taxon>
        <taxon>Actinomycetota</taxon>
        <taxon>Actinomycetes</taxon>
        <taxon>Streptosporangiales</taxon>
        <taxon>Streptosporangiaceae</taxon>
        <taxon>Nonomuraea</taxon>
    </lineage>
</organism>
<evidence type="ECO:0000313" key="4">
    <source>
        <dbReference type="EMBL" id="TMR24842.1"/>
    </source>
</evidence>
<proteinExistence type="predicted"/>
<evidence type="ECO:0000256" key="1">
    <source>
        <dbReference type="ARBA" id="ARBA00001946"/>
    </source>
</evidence>
<dbReference type="SFLD" id="SFLDG01129">
    <property type="entry name" value="C1.5:_HAD__Beta-PGM__Phosphata"/>
    <property type="match status" value="1"/>
</dbReference>
<dbReference type="Proteomes" id="UP000306628">
    <property type="component" value="Unassembled WGS sequence"/>
</dbReference>
<dbReference type="GO" id="GO:0016791">
    <property type="term" value="F:phosphatase activity"/>
    <property type="evidence" value="ECO:0007669"/>
    <property type="project" value="TreeGrafter"/>
</dbReference>
<dbReference type="SFLD" id="SFLDS00003">
    <property type="entry name" value="Haloacid_Dehalogenase"/>
    <property type="match status" value="1"/>
</dbReference>
<dbReference type="OrthoDB" id="3680851at2"/>
<keyword evidence="3" id="KW-0460">Magnesium</keyword>
<comment type="cofactor">
    <cofactor evidence="1">
        <name>Mg(2+)</name>
        <dbReference type="ChEBI" id="CHEBI:18420"/>
    </cofactor>
</comment>
<dbReference type="GO" id="GO:0019752">
    <property type="term" value="P:carboxylic acid metabolic process"/>
    <property type="evidence" value="ECO:0007669"/>
    <property type="project" value="UniProtKB-ARBA"/>
</dbReference>
<keyword evidence="5" id="KW-1185">Reference proteome</keyword>
<dbReference type="InterPro" id="IPR036412">
    <property type="entry name" value="HAD-like_sf"/>
</dbReference>
<evidence type="ECO:0000256" key="3">
    <source>
        <dbReference type="ARBA" id="ARBA00022842"/>
    </source>
</evidence>
<gene>
    <name evidence="4" type="ORF">ETD85_46095</name>
</gene>
<dbReference type="PANTHER" id="PTHR46470:SF3">
    <property type="entry name" value="N-ACYLNEURAMINATE-9-PHOSPHATASE"/>
    <property type="match status" value="1"/>
</dbReference>